<evidence type="ECO:0000259" key="2">
    <source>
        <dbReference type="PROSITE" id="PS51063"/>
    </source>
</evidence>
<dbReference type="InterPro" id="IPR000595">
    <property type="entry name" value="cNMP-bd_dom"/>
</dbReference>
<dbReference type="PANTHER" id="PTHR24567">
    <property type="entry name" value="CRP FAMILY TRANSCRIPTIONAL REGULATORY PROTEIN"/>
    <property type="match status" value="1"/>
</dbReference>
<sequence>MRDDERQEIRGLEIFANMAEPSFDAMMQAAYAQEFPAQLQLVRQGGRADFLHVLVEGTVELFAEWNGHDTTMAILRPVTSFILAACMRDAHYLMSARTLQPSRIVLIPAVDIRETFRRDPDFAVDAANELASAYRSMVRHAKSLKLRNSRERLAAYLLRLSAENGGAAGFMLPHEKRLLASHLGMTPESLSRAFRALSDHGVHIQGMRVTLTDPDQVRDIAVPDPLID</sequence>
<proteinExistence type="predicted"/>
<evidence type="ECO:0000259" key="1">
    <source>
        <dbReference type="PROSITE" id="PS50042"/>
    </source>
</evidence>
<comment type="caution">
    <text evidence="3">The sequence shown here is derived from an EMBL/GenBank/DDBJ whole genome shotgun (WGS) entry which is preliminary data.</text>
</comment>
<dbReference type="SMART" id="SM00100">
    <property type="entry name" value="cNMP"/>
    <property type="match status" value="1"/>
</dbReference>
<dbReference type="Pfam" id="PF00027">
    <property type="entry name" value="cNMP_binding"/>
    <property type="match status" value="1"/>
</dbReference>
<keyword evidence="4" id="KW-1185">Reference proteome</keyword>
<dbReference type="PROSITE" id="PS50042">
    <property type="entry name" value="CNMP_BINDING_3"/>
    <property type="match status" value="1"/>
</dbReference>
<dbReference type="PANTHER" id="PTHR24567:SF26">
    <property type="entry name" value="REGULATORY PROTEIN YEIL"/>
    <property type="match status" value="1"/>
</dbReference>
<evidence type="ECO:0000313" key="3">
    <source>
        <dbReference type="EMBL" id="MBU3029167.1"/>
    </source>
</evidence>
<organism evidence="3 4">
    <name type="scientific">Paracoccus marinaquae</name>
    <dbReference type="NCBI Taxonomy" id="2841926"/>
    <lineage>
        <taxon>Bacteria</taxon>
        <taxon>Pseudomonadati</taxon>
        <taxon>Pseudomonadota</taxon>
        <taxon>Alphaproteobacteria</taxon>
        <taxon>Rhodobacterales</taxon>
        <taxon>Paracoccaceae</taxon>
        <taxon>Paracoccus</taxon>
    </lineage>
</organism>
<dbReference type="Pfam" id="PF13545">
    <property type="entry name" value="HTH_Crp_2"/>
    <property type="match status" value="1"/>
</dbReference>
<name>A0ABS6AGU5_9RHOB</name>
<dbReference type="PROSITE" id="PS51063">
    <property type="entry name" value="HTH_CRP_2"/>
    <property type="match status" value="1"/>
</dbReference>
<dbReference type="Proteomes" id="UP001166191">
    <property type="component" value="Unassembled WGS sequence"/>
</dbReference>
<feature type="domain" description="HTH crp-type" evidence="2">
    <location>
        <begin position="147"/>
        <end position="215"/>
    </location>
</feature>
<gene>
    <name evidence="3" type="ORF">KNW02_03405</name>
</gene>
<dbReference type="NCBIfam" id="NF006901">
    <property type="entry name" value="PRK09392.1"/>
    <property type="match status" value="1"/>
</dbReference>
<dbReference type="InterPro" id="IPR012318">
    <property type="entry name" value="HTH_CRP"/>
</dbReference>
<dbReference type="InterPro" id="IPR050397">
    <property type="entry name" value="Env_Response_Regulators"/>
</dbReference>
<accession>A0ABS6AGU5</accession>
<reference evidence="3" key="1">
    <citation type="submission" date="2021-06" db="EMBL/GenBank/DDBJ databases">
        <title>Paracoccus bacterium XHP0099 sp. nov., isolated from the surface waters of the Yellow Sea.</title>
        <authorList>
            <person name="Xue H."/>
            <person name="Zhang D."/>
        </authorList>
    </citation>
    <scope>NUCLEOTIDE SEQUENCE</scope>
    <source>
        <strain evidence="3">XHP0099</strain>
    </source>
</reference>
<dbReference type="RefSeq" id="WP_216031856.1">
    <property type="nucleotide sequence ID" value="NZ_JAHKNG010000003.1"/>
</dbReference>
<feature type="domain" description="Cyclic nucleotide-binding" evidence="1">
    <location>
        <begin position="14"/>
        <end position="81"/>
    </location>
</feature>
<dbReference type="SMART" id="SM00419">
    <property type="entry name" value="HTH_CRP"/>
    <property type="match status" value="1"/>
</dbReference>
<dbReference type="CDD" id="cd00038">
    <property type="entry name" value="CAP_ED"/>
    <property type="match status" value="1"/>
</dbReference>
<dbReference type="EMBL" id="JAHKNG010000003">
    <property type="protein sequence ID" value="MBU3029167.1"/>
    <property type="molecule type" value="Genomic_DNA"/>
</dbReference>
<protein>
    <submittedName>
        <fullName evidence="3">Helix-turn-helix domain-containing protein</fullName>
    </submittedName>
</protein>
<evidence type="ECO:0000313" key="4">
    <source>
        <dbReference type="Proteomes" id="UP001166191"/>
    </source>
</evidence>